<sequence length="54" mass="6156">MEVENKSRHCGSLSVLMVKAFLFSIGSASSRNLGSLQICCFYLCKDRFYVNLCW</sequence>
<dbReference type="Proteomes" id="UP000001510">
    <property type="component" value="Chromosome"/>
</dbReference>
<dbReference type="STRING" id="449447.MAE_32160"/>
<dbReference type="AlphaFoldDB" id="B0JLL4"/>
<keyword evidence="2" id="KW-1185">Reference proteome</keyword>
<accession>B0JLL4</accession>
<evidence type="ECO:0000313" key="2">
    <source>
        <dbReference type="Proteomes" id="UP000001510"/>
    </source>
</evidence>
<proteinExistence type="predicted"/>
<gene>
    <name evidence="1" type="ordered locus">MAE_32160</name>
</gene>
<dbReference type="EMBL" id="AP009552">
    <property type="protein sequence ID" value="BAG03038.1"/>
    <property type="molecule type" value="Genomic_DNA"/>
</dbReference>
<dbReference type="HOGENOM" id="CLU_3045376_0_0_3"/>
<organism evidence="1 2">
    <name type="scientific">Microcystis aeruginosa (strain NIES-843 / IAM M-2473)</name>
    <dbReference type="NCBI Taxonomy" id="449447"/>
    <lineage>
        <taxon>Bacteria</taxon>
        <taxon>Bacillati</taxon>
        <taxon>Cyanobacteriota</taxon>
        <taxon>Cyanophyceae</taxon>
        <taxon>Oscillatoriophycideae</taxon>
        <taxon>Chroococcales</taxon>
        <taxon>Microcystaceae</taxon>
        <taxon>Microcystis</taxon>
    </lineage>
</organism>
<protein>
    <submittedName>
        <fullName evidence="1">Uncharacterized protein</fullName>
    </submittedName>
</protein>
<reference evidence="1 2" key="1">
    <citation type="journal article" date="2007" name="DNA Res.">
        <title>Complete genomic structure of the bloom-forming toxic cyanobacterium Microcystis aeruginosa NIES-843.</title>
        <authorList>
            <person name="Kaneko T."/>
            <person name="Nakajima N."/>
            <person name="Okamoto S."/>
            <person name="Suzuki I."/>
            <person name="Tanabe Y."/>
            <person name="Tamaoki M."/>
            <person name="Nakamura Y."/>
            <person name="Kasai F."/>
            <person name="Watanabe A."/>
            <person name="Kawashima K."/>
            <person name="Kishida Y."/>
            <person name="Ono A."/>
            <person name="Shimizu Y."/>
            <person name="Takahashi C."/>
            <person name="Minami C."/>
            <person name="Fujishiro T."/>
            <person name="Kohara M."/>
            <person name="Katoh M."/>
            <person name="Nakazaki N."/>
            <person name="Nakayama S."/>
            <person name="Yamada M."/>
            <person name="Tabata S."/>
            <person name="Watanabe M.M."/>
        </authorList>
    </citation>
    <scope>NUCLEOTIDE SEQUENCE [LARGE SCALE GENOMIC DNA]</scope>
    <source>
        <strain evidence="2">NIES-843 / IAM M-247</strain>
    </source>
</reference>
<evidence type="ECO:0000313" key="1">
    <source>
        <dbReference type="EMBL" id="BAG03038.1"/>
    </source>
</evidence>
<name>B0JLL4_MICAN</name>
<dbReference type="EnsemblBacteria" id="BAG03038">
    <property type="protein sequence ID" value="BAG03038"/>
    <property type="gene ID" value="MAE_32160"/>
</dbReference>
<dbReference type="KEGG" id="mar:MAE_32160"/>
<dbReference type="PaxDb" id="449447-MAE_32160"/>